<keyword evidence="2" id="KW-0175">Coiled coil</keyword>
<keyword evidence="1" id="KW-0597">Phosphoprotein</keyword>
<dbReference type="PANTHER" id="PTHR43065">
    <property type="entry name" value="SENSOR HISTIDINE KINASE"/>
    <property type="match status" value="1"/>
</dbReference>
<feature type="coiled-coil region" evidence="2">
    <location>
        <begin position="122"/>
        <end position="153"/>
    </location>
</feature>
<evidence type="ECO:0000313" key="6">
    <source>
        <dbReference type="Proteomes" id="UP000886818"/>
    </source>
</evidence>
<dbReference type="PANTHER" id="PTHR43065:SF50">
    <property type="entry name" value="HISTIDINE KINASE"/>
    <property type="match status" value="1"/>
</dbReference>
<evidence type="ECO:0000313" key="5">
    <source>
        <dbReference type="EMBL" id="QXM06497.1"/>
    </source>
</evidence>
<dbReference type="InterPro" id="IPR003594">
    <property type="entry name" value="HATPase_dom"/>
</dbReference>
<accession>A0ABX8RDH5</accession>
<feature type="domain" description="Histidine kinase" evidence="3">
    <location>
        <begin position="172"/>
        <end position="430"/>
    </location>
</feature>
<organism evidence="5 6">
    <name type="scientific">Crassaminicella indica</name>
    <dbReference type="NCBI Taxonomy" id="2855394"/>
    <lineage>
        <taxon>Bacteria</taxon>
        <taxon>Bacillati</taxon>
        <taxon>Bacillota</taxon>
        <taxon>Clostridia</taxon>
        <taxon>Eubacteriales</taxon>
        <taxon>Clostridiaceae</taxon>
        <taxon>Crassaminicella</taxon>
    </lineage>
</organism>
<reference evidence="5" key="1">
    <citation type="submission" date="2021-07" db="EMBL/GenBank/DDBJ databases">
        <title>Complete genome sequence of Crassaminicella sp. 143-21, isolated from a deep-sea hydrothermal vent.</title>
        <authorList>
            <person name="Li X."/>
        </authorList>
    </citation>
    <scope>NUCLEOTIDE SEQUENCE</scope>
    <source>
        <strain evidence="5">143-21</strain>
    </source>
</reference>
<dbReference type="PROSITE" id="PS50110">
    <property type="entry name" value="RESPONSE_REGULATORY"/>
    <property type="match status" value="1"/>
</dbReference>
<dbReference type="Pfam" id="PF00072">
    <property type="entry name" value="Response_reg"/>
    <property type="match status" value="1"/>
</dbReference>
<gene>
    <name evidence="5" type="ORF">KVH43_01705</name>
</gene>
<dbReference type="EMBL" id="CP078093">
    <property type="protein sequence ID" value="QXM06497.1"/>
    <property type="molecule type" value="Genomic_DNA"/>
</dbReference>
<sequence length="432" mass="49181">MNILIVDDTKFNLKYAKNILIENKIDCNIILANSGKEALAILDSEEIDIVILDIVMPEIDGIEVLKNIRKNTKYFNIPVIMFTSLTDKQALKKSFEHGATDFINKPIEPIEFISRIKAAIRIKKYEMHLTQTLNTIKNQNEELLALNKKLQETQYYLIQKEKLVAIGQLAAGVAHEINNPIGYVSSNTETLSKYIHKIKTAIDKYKELLHCLNDTNIQSEEIQNKIQELYALRNNLHLDFIMSDIDSLINDSFKGIEKITKIVQSLRNFARHDLETDFNYYNLNDLVEETLLLIKNEARYIVHIEKKLNDLPLIFCNRTQIGQVLLNIMMNAVQAIKSQKREEEGLMEISTFVSENYIVCEISDDGPGIDKNIIDKIFNPFFTTKEVGTGTGLGLSISYDIVVNKHAGELLVNSELGQGTTFTIKLPIKAIS</sequence>
<keyword evidence="6" id="KW-1185">Reference proteome</keyword>
<dbReference type="PROSITE" id="PS50109">
    <property type="entry name" value="HIS_KIN"/>
    <property type="match status" value="1"/>
</dbReference>
<feature type="domain" description="Response regulatory" evidence="4">
    <location>
        <begin position="2"/>
        <end position="120"/>
    </location>
</feature>
<evidence type="ECO:0000259" key="3">
    <source>
        <dbReference type="PROSITE" id="PS50109"/>
    </source>
</evidence>
<dbReference type="Pfam" id="PF02518">
    <property type="entry name" value="HATPase_c"/>
    <property type="match status" value="1"/>
</dbReference>
<dbReference type="SMART" id="SM00448">
    <property type="entry name" value="REC"/>
    <property type="match status" value="1"/>
</dbReference>
<feature type="modified residue" description="4-aspartylphosphate" evidence="1">
    <location>
        <position position="53"/>
    </location>
</feature>
<evidence type="ECO:0000256" key="1">
    <source>
        <dbReference type="PROSITE-ProRule" id="PRU00169"/>
    </source>
</evidence>
<evidence type="ECO:0000256" key="2">
    <source>
        <dbReference type="SAM" id="Coils"/>
    </source>
</evidence>
<name>A0ABX8RDH5_9CLOT</name>
<dbReference type="Proteomes" id="UP000886818">
    <property type="component" value="Chromosome"/>
</dbReference>
<dbReference type="InterPro" id="IPR005467">
    <property type="entry name" value="His_kinase_dom"/>
</dbReference>
<proteinExistence type="predicted"/>
<dbReference type="InterPro" id="IPR001789">
    <property type="entry name" value="Sig_transdc_resp-reg_receiver"/>
</dbReference>
<dbReference type="SMART" id="SM00387">
    <property type="entry name" value="HATPase_c"/>
    <property type="match status" value="1"/>
</dbReference>
<evidence type="ECO:0000259" key="4">
    <source>
        <dbReference type="PROSITE" id="PS50110"/>
    </source>
</evidence>
<dbReference type="RefSeq" id="WP_218283193.1">
    <property type="nucleotide sequence ID" value="NZ_CP078093.1"/>
</dbReference>
<protein>
    <submittedName>
        <fullName evidence="5">Response regulator</fullName>
    </submittedName>
</protein>